<organism evidence="1 2">
    <name type="scientific">Trifolium subterraneum</name>
    <name type="common">Subterranean clover</name>
    <dbReference type="NCBI Taxonomy" id="3900"/>
    <lineage>
        <taxon>Eukaryota</taxon>
        <taxon>Viridiplantae</taxon>
        <taxon>Streptophyta</taxon>
        <taxon>Embryophyta</taxon>
        <taxon>Tracheophyta</taxon>
        <taxon>Spermatophyta</taxon>
        <taxon>Magnoliopsida</taxon>
        <taxon>eudicotyledons</taxon>
        <taxon>Gunneridae</taxon>
        <taxon>Pentapetalae</taxon>
        <taxon>rosids</taxon>
        <taxon>fabids</taxon>
        <taxon>Fabales</taxon>
        <taxon>Fabaceae</taxon>
        <taxon>Papilionoideae</taxon>
        <taxon>50 kb inversion clade</taxon>
        <taxon>NPAAA clade</taxon>
        <taxon>Hologalegina</taxon>
        <taxon>IRL clade</taxon>
        <taxon>Trifolieae</taxon>
        <taxon>Trifolium</taxon>
    </lineage>
</organism>
<evidence type="ECO:0000313" key="2">
    <source>
        <dbReference type="Proteomes" id="UP000242715"/>
    </source>
</evidence>
<dbReference type="Proteomes" id="UP000242715">
    <property type="component" value="Unassembled WGS sequence"/>
</dbReference>
<protein>
    <submittedName>
        <fullName evidence="1">Uncharacterized protein</fullName>
    </submittedName>
</protein>
<reference evidence="2" key="1">
    <citation type="journal article" date="2017" name="Front. Plant Sci.">
        <title>Climate Clever Clovers: New Paradigm to Reduce the Environmental Footprint of Ruminants by Breeding Low Methanogenic Forages Utilizing Haplotype Variation.</title>
        <authorList>
            <person name="Kaur P."/>
            <person name="Appels R."/>
            <person name="Bayer P.E."/>
            <person name="Keeble-Gagnere G."/>
            <person name="Wang J."/>
            <person name="Hirakawa H."/>
            <person name="Shirasawa K."/>
            <person name="Vercoe P."/>
            <person name="Stefanova K."/>
            <person name="Durmic Z."/>
            <person name="Nichols P."/>
            <person name="Revell C."/>
            <person name="Isobe S.N."/>
            <person name="Edwards D."/>
            <person name="Erskine W."/>
        </authorList>
    </citation>
    <scope>NUCLEOTIDE SEQUENCE [LARGE SCALE GENOMIC DNA]</scope>
    <source>
        <strain evidence="2">cv. Daliak</strain>
    </source>
</reference>
<gene>
    <name evidence="1" type="ORF">TSUD_26440</name>
</gene>
<accession>A0A2Z6N7I2</accession>
<proteinExistence type="predicted"/>
<evidence type="ECO:0000313" key="1">
    <source>
        <dbReference type="EMBL" id="GAU40764.1"/>
    </source>
</evidence>
<dbReference type="AlphaFoldDB" id="A0A2Z6N7I2"/>
<name>A0A2Z6N7I2_TRISU</name>
<sequence>MSRRRLRSKVILRRLSRRSLRLRCMREEAKVEDLISLHEFTVVRRSVEASCDRGLVEETEREGSMATNLAVANIRHLASSLQKIGEWNAMRANHYQSRGGRGGSTTQ</sequence>
<dbReference type="EMBL" id="DF973824">
    <property type="protein sequence ID" value="GAU40764.1"/>
    <property type="molecule type" value="Genomic_DNA"/>
</dbReference>
<keyword evidence="2" id="KW-1185">Reference proteome</keyword>